<feature type="domain" description="DNA polymerase III delta subunit-like C-terminal" evidence="10">
    <location>
        <begin position="213"/>
        <end position="318"/>
    </location>
</feature>
<feature type="domain" description="DNA polymerase III delta N-terminal" evidence="9">
    <location>
        <begin position="5"/>
        <end position="128"/>
    </location>
</feature>
<dbReference type="GO" id="GO:0006261">
    <property type="term" value="P:DNA-templated DNA replication"/>
    <property type="evidence" value="ECO:0007669"/>
    <property type="project" value="TreeGrafter"/>
</dbReference>
<dbReference type="Pfam" id="PF06144">
    <property type="entry name" value="DNA_pol3_delta"/>
    <property type="match status" value="1"/>
</dbReference>
<evidence type="ECO:0000256" key="2">
    <source>
        <dbReference type="ARBA" id="ARBA00017703"/>
    </source>
</evidence>
<comment type="similarity">
    <text evidence="7">Belongs to the DNA polymerase HolA subunit family.</text>
</comment>
<dbReference type="InterPro" id="IPR008921">
    <property type="entry name" value="DNA_pol3_clamp-load_cplx_C"/>
</dbReference>
<dbReference type="Gene3D" id="1.10.8.60">
    <property type="match status" value="1"/>
</dbReference>
<name>A0A0G0YLF9_9BACT</name>
<dbReference type="Gene3D" id="1.20.272.10">
    <property type="match status" value="1"/>
</dbReference>
<dbReference type="GO" id="GO:0003887">
    <property type="term" value="F:DNA-directed DNA polymerase activity"/>
    <property type="evidence" value="ECO:0007669"/>
    <property type="project" value="UniProtKB-KW"/>
</dbReference>
<accession>A0A0G0YLF9</accession>
<dbReference type="InterPro" id="IPR027417">
    <property type="entry name" value="P-loop_NTPase"/>
</dbReference>
<evidence type="ECO:0000259" key="10">
    <source>
        <dbReference type="Pfam" id="PF21694"/>
    </source>
</evidence>
<evidence type="ECO:0000256" key="6">
    <source>
        <dbReference type="ARBA" id="ARBA00022932"/>
    </source>
</evidence>
<proteinExistence type="inferred from homology"/>
<keyword evidence="3" id="KW-0808">Transferase</keyword>
<evidence type="ECO:0000256" key="1">
    <source>
        <dbReference type="ARBA" id="ARBA00012417"/>
    </source>
</evidence>
<dbReference type="NCBIfam" id="TIGR01128">
    <property type="entry name" value="holA"/>
    <property type="match status" value="1"/>
</dbReference>
<evidence type="ECO:0000259" key="9">
    <source>
        <dbReference type="Pfam" id="PF06144"/>
    </source>
</evidence>
<evidence type="ECO:0000256" key="4">
    <source>
        <dbReference type="ARBA" id="ARBA00022695"/>
    </source>
</evidence>
<keyword evidence="4" id="KW-0548">Nucleotidyltransferase</keyword>
<dbReference type="Proteomes" id="UP000033903">
    <property type="component" value="Unassembled WGS sequence"/>
</dbReference>
<dbReference type="InterPro" id="IPR005790">
    <property type="entry name" value="DNA_polIII_delta"/>
</dbReference>
<evidence type="ECO:0000313" key="12">
    <source>
        <dbReference type="Proteomes" id="UP000033903"/>
    </source>
</evidence>
<dbReference type="InterPro" id="IPR010372">
    <property type="entry name" value="DNA_pol3_delta_N"/>
</dbReference>
<gene>
    <name evidence="11" type="ORF">UU54_C0011G0012</name>
</gene>
<evidence type="ECO:0000256" key="3">
    <source>
        <dbReference type="ARBA" id="ARBA00022679"/>
    </source>
</evidence>
<dbReference type="InterPro" id="IPR048466">
    <property type="entry name" value="DNA_pol3_delta-like_C"/>
</dbReference>
<evidence type="ECO:0000256" key="5">
    <source>
        <dbReference type="ARBA" id="ARBA00022705"/>
    </source>
</evidence>
<evidence type="ECO:0000313" key="11">
    <source>
        <dbReference type="EMBL" id="KKS01128.1"/>
    </source>
</evidence>
<dbReference type="AlphaFoldDB" id="A0A0G0YLF9"/>
<keyword evidence="6" id="KW-0239">DNA-directed DNA polymerase</keyword>
<dbReference type="SUPFAM" id="SSF48019">
    <property type="entry name" value="post-AAA+ oligomerization domain-like"/>
    <property type="match status" value="1"/>
</dbReference>
<dbReference type="EC" id="2.7.7.7" evidence="1"/>
<dbReference type="EMBL" id="LCBA01000011">
    <property type="protein sequence ID" value="KKS01128.1"/>
    <property type="molecule type" value="Genomic_DNA"/>
</dbReference>
<dbReference type="Gene3D" id="3.40.50.300">
    <property type="entry name" value="P-loop containing nucleotide triphosphate hydrolases"/>
    <property type="match status" value="1"/>
</dbReference>
<keyword evidence="5" id="KW-0235">DNA replication</keyword>
<sequence length="331" mass="37260">MIIFLHGSDGYRLKKRSREIIDSYQKKHKSGLNFFKFDCADMGAGEFIKIEEAIKNSSFFNEIKLVVLNSPFSQKIIADKIGDFIKKYDLLKTKDVVVLAVENSDDKPSLTGNKGLLELLKKPGNLVENINYMGGVKLTNWIKNEFVSRDCAIEPMALRKIIDYIGNDSYSLIINTDKLANYLSGGASSQAGGNKILKPEIIDLLITPKTDLNIFDLVDAIASKNKIKAFDILYRELKTGRNANYILTMIIFQFRNLLMIKDLALRSTPPDLMAKKSGLHPFVVKKAMRELGKYEMSELKSFYGKLLNADIAYKNGKIAIDDSLFGLVFSI</sequence>
<organism evidence="11 12">
    <name type="scientific">Candidatus Yanofskybacteria bacterium GW2011_GWA2_41_22</name>
    <dbReference type="NCBI Taxonomy" id="1619023"/>
    <lineage>
        <taxon>Bacteria</taxon>
        <taxon>Candidatus Yanofskyibacteriota</taxon>
    </lineage>
</organism>
<comment type="caution">
    <text evidence="11">The sequence shown here is derived from an EMBL/GenBank/DDBJ whole genome shotgun (WGS) entry which is preliminary data.</text>
</comment>
<comment type="catalytic activity">
    <reaction evidence="8">
        <text>DNA(n) + a 2'-deoxyribonucleoside 5'-triphosphate = DNA(n+1) + diphosphate</text>
        <dbReference type="Rhea" id="RHEA:22508"/>
        <dbReference type="Rhea" id="RHEA-COMP:17339"/>
        <dbReference type="Rhea" id="RHEA-COMP:17340"/>
        <dbReference type="ChEBI" id="CHEBI:33019"/>
        <dbReference type="ChEBI" id="CHEBI:61560"/>
        <dbReference type="ChEBI" id="CHEBI:173112"/>
        <dbReference type="EC" id="2.7.7.7"/>
    </reaction>
</comment>
<dbReference type="GO" id="GO:0003677">
    <property type="term" value="F:DNA binding"/>
    <property type="evidence" value="ECO:0007669"/>
    <property type="project" value="InterPro"/>
</dbReference>
<dbReference type="PANTHER" id="PTHR34388:SF1">
    <property type="entry name" value="DNA POLYMERASE III SUBUNIT DELTA"/>
    <property type="match status" value="1"/>
</dbReference>
<evidence type="ECO:0000256" key="8">
    <source>
        <dbReference type="ARBA" id="ARBA00049244"/>
    </source>
</evidence>
<reference evidence="11 12" key="1">
    <citation type="journal article" date="2015" name="Nature">
        <title>rRNA introns, odd ribosomes, and small enigmatic genomes across a large radiation of phyla.</title>
        <authorList>
            <person name="Brown C.T."/>
            <person name="Hug L.A."/>
            <person name="Thomas B.C."/>
            <person name="Sharon I."/>
            <person name="Castelle C.J."/>
            <person name="Singh A."/>
            <person name="Wilkins M.J."/>
            <person name="Williams K.H."/>
            <person name="Banfield J.F."/>
        </authorList>
    </citation>
    <scope>NUCLEOTIDE SEQUENCE [LARGE SCALE GENOMIC DNA]</scope>
</reference>
<dbReference type="PANTHER" id="PTHR34388">
    <property type="entry name" value="DNA POLYMERASE III SUBUNIT DELTA"/>
    <property type="match status" value="1"/>
</dbReference>
<dbReference type="GO" id="GO:0009360">
    <property type="term" value="C:DNA polymerase III complex"/>
    <property type="evidence" value="ECO:0007669"/>
    <property type="project" value="InterPro"/>
</dbReference>
<dbReference type="Pfam" id="PF21694">
    <property type="entry name" value="DNA_pol3_delta_C"/>
    <property type="match status" value="1"/>
</dbReference>
<protein>
    <recommendedName>
        <fullName evidence="2">DNA polymerase III subunit delta</fullName>
        <ecNumber evidence="1">2.7.7.7</ecNumber>
    </recommendedName>
</protein>
<evidence type="ECO:0000256" key="7">
    <source>
        <dbReference type="ARBA" id="ARBA00034754"/>
    </source>
</evidence>